<evidence type="ECO:0000256" key="2">
    <source>
        <dbReference type="ARBA" id="ARBA00022679"/>
    </source>
</evidence>
<dbReference type="EC" id="2.1.1.144" evidence="4"/>
<dbReference type="Gene3D" id="3.40.50.150">
    <property type="entry name" value="Vaccinia Virus protein VP39"/>
    <property type="match status" value="1"/>
</dbReference>
<dbReference type="Pfam" id="PF13649">
    <property type="entry name" value="Methyltransf_25"/>
    <property type="match status" value="1"/>
</dbReference>
<keyword evidence="2 4" id="KW-0808">Transferase</keyword>
<dbReference type="PANTHER" id="PTHR43861">
    <property type="entry name" value="TRANS-ACONITATE 2-METHYLTRANSFERASE-RELATED"/>
    <property type="match status" value="1"/>
</dbReference>
<dbReference type="InterPro" id="IPR041698">
    <property type="entry name" value="Methyltransf_25"/>
</dbReference>
<feature type="domain" description="Methyltransferase" evidence="3">
    <location>
        <begin position="35"/>
        <end position="123"/>
    </location>
</feature>
<proteinExistence type="predicted"/>
<evidence type="ECO:0000259" key="3">
    <source>
        <dbReference type="Pfam" id="PF13649"/>
    </source>
</evidence>
<evidence type="ECO:0000313" key="4">
    <source>
        <dbReference type="EMBL" id="VVP51218.1"/>
    </source>
</evidence>
<gene>
    <name evidence="4" type="primary">tam_3</name>
    <name evidence="4" type="ORF">PS880_05376</name>
</gene>
<dbReference type="GO" id="GO:0030798">
    <property type="term" value="F:trans-aconitate 2-methyltransferase activity"/>
    <property type="evidence" value="ECO:0007669"/>
    <property type="project" value="UniProtKB-EC"/>
</dbReference>
<name>A0A5E7PQA2_PSEFL</name>
<sequence length="256" mass="27972">MSWSAKQYVAFEDERTRPARDLLAAIPPVDAHSAIDIGCGPGNSTELLVERFTSATVRGVDSSTDMIEAARKRLPTVQFDTVDIGTWNDSGPFDVIFANAVLQWLPDHATLLPSLAGRLTKGGSLAIQMPDNLNEPSHRLMREVAAEGPWASKLADAAGQRTAMASASDYYSMLQPHCARVDVWRTTYHHPLAGGASGVVEWFKGSGLRPFLAPLDEMEKTQYLKQYQAAIEQAYPALSDGSVLLPFPRLFIVATR</sequence>
<reference evidence="4 5" key="1">
    <citation type="submission" date="2019-09" db="EMBL/GenBank/DDBJ databases">
        <authorList>
            <person name="Chandra G."/>
            <person name="Truman W A."/>
        </authorList>
    </citation>
    <scope>NUCLEOTIDE SEQUENCE [LARGE SCALE GENOMIC DNA]</scope>
    <source>
        <strain evidence="4">PS880</strain>
    </source>
</reference>
<dbReference type="CDD" id="cd02440">
    <property type="entry name" value="AdoMet_MTases"/>
    <property type="match status" value="1"/>
</dbReference>
<dbReference type="GO" id="GO:0032259">
    <property type="term" value="P:methylation"/>
    <property type="evidence" value="ECO:0007669"/>
    <property type="project" value="UniProtKB-KW"/>
</dbReference>
<dbReference type="PANTHER" id="PTHR43861:SF1">
    <property type="entry name" value="TRANS-ACONITATE 2-METHYLTRANSFERASE"/>
    <property type="match status" value="1"/>
</dbReference>
<dbReference type="SUPFAM" id="SSF53335">
    <property type="entry name" value="S-adenosyl-L-methionine-dependent methyltransferases"/>
    <property type="match status" value="1"/>
</dbReference>
<dbReference type="Gene3D" id="1.10.150.290">
    <property type="entry name" value="S-adenosyl-L-methionine-dependent methyltransferases"/>
    <property type="match status" value="1"/>
</dbReference>
<keyword evidence="1 4" id="KW-0489">Methyltransferase</keyword>
<accession>A0A5E7PQA2</accession>
<dbReference type="Proteomes" id="UP000375525">
    <property type="component" value="Unassembled WGS sequence"/>
</dbReference>
<protein>
    <submittedName>
        <fullName evidence="4">Trans-aconitate 2-methyltransferase</fullName>
        <ecNumber evidence="4">2.1.1.144</ecNumber>
    </submittedName>
</protein>
<organism evidence="4 5">
    <name type="scientific">Pseudomonas fluorescens</name>
    <dbReference type="NCBI Taxonomy" id="294"/>
    <lineage>
        <taxon>Bacteria</taxon>
        <taxon>Pseudomonadati</taxon>
        <taxon>Pseudomonadota</taxon>
        <taxon>Gammaproteobacteria</taxon>
        <taxon>Pseudomonadales</taxon>
        <taxon>Pseudomonadaceae</taxon>
        <taxon>Pseudomonas</taxon>
    </lineage>
</organism>
<dbReference type="AlphaFoldDB" id="A0A5E7PQA2"/>
<evidence type="ECO:0000256" key="1">
    <source>
        <dbReference type="ARBA" id="ARBA00022603"/>
    </source>
</evidence>
<evidence type="ECO:0000313" key="5">
    <source>
        <dbReference type="Proteomes" id="UP000375525"/>
    </source>
</evidence>
<dbReference type="RefSeq" id="WP_150782162.1">
    <property type="nucleotide sequence ID" value="NZ_CABVIH010000033.1"/>
</dbReference>
<dbReference type="EMBL" id="CABVIH010000033">
    <property type="protein sequence ID" value="VVP51218.1"/>
    <property type="molecule type" value="Genomic_DNA"/>
</dbReference>
<dbReference type="NCBIfam" id="NF002463">
    <property type="entry name" value="PRK01683.1"/>
    <property type="match status" value="1"/>
</dbReference>
<dbReference type="OrthoDB" id="9795085at2"/>
<dbReference type="InterPro" id="IPR029063">
    <property type="entry name" value="SAM-dependent_MTases_sf"/>
</dbReference>
<dbReference type="InterPro" id="IPR023149">
    <property type="entry name" value="Trans_acon_MeTrfase_C"/>
</dbReference>